<dbReference type="AlphaFoldDB" id="A0A2N0NTN1"/>
<organism evidence="1 2">
    <name type="scientific">Rhizophagus irregularis</name>
    <dbReference type="NCBI Taxonomy" id="588596"/>
    <lineage>
        <taxon>Eukaryota</taxon>
        <taxon>Fungi</taxon>
        <taxon>Fungi incertae sedis</taxon>
        <taxon>Mucoromycota</taxon>
        <taxon>Glomeromycotina</taxon>
        <taxon>Glomeromycetes</taxon>
        <taxon>Glomerales</taxon>
        <taxon>Glomeraceae</taxon>
        <taxon>Rhizophagus</taxon>
    </lineage>
</organism>
<dbReference type="EMBL" id="LLXJ01002914">
    <property type="protein sequence ID" value="PKB97928.1"/>
    <property type="molecule type" value="Genomic_DNA"/>
</dbReference>
<dbReference type="Proteomes" id="UP000232722">
    <property type="component" value="Unassembled WGS sequence"/>
</dbReference>
<comment type="caution">
    <text evidence="1">The sequence shown here is derived from an EMBL/GenBank/DDBJ whole genome shotgun (WGS) entry which is preliminary data.</text>
</comment>
<proteinExistence type="predicted"/>
<protein>
    <submittedName>
        <fullName evidence="1">Uncharacterized protein</fullName>
    </submittedName>
</protein>
<reference evidence="1 2" key="1">
    <citation type="submission" date="2016-04" db="EMBL/GenBank/DDBJ databases">
        <title>Genome analyses suggest a sexual origin of heterokaryosis in a supposedly ancient asexual fungus.</title>
        <authorList>
            <person name="Ropars J."/>
            <person name="Sedzielewska K."/>
            <person name="Noel J."/>
            <person name="Charron P."/>
            <person name="Farinelli L."/>
            <person name="Marton T."/>
            <person name="Kruger M."/>
            <person name="Pelin A."/>
            <person name="Brachmann A."/>
            <person name="Corradi N."/>
        </authorList>
    </citation>
    <scope>NUCLEOTIDE SEQUENCE [LARGE SCALE GENOMIC DNA]</scope>
    <source>
        <strain evidence="1 2">A5</strain>
    </source>
</reference>
<reference evidence="1 2" key="2">
    <citation type="submission" date="2017-09" db="EMBL/GenBank/DDBJ databases">
        <title>Extensive intraspecific genome diversity in a model arbuscular mycorrhizal fungus.</title>
        <authorList>
            <person name="Chen E.C."/>
            <person name="Morin E."/>
            <person name="Beaudet D."/>
            <person name="Noel J."/>
            <person name="Ndikumana S."/>
            <person name="Charron P."/>
            <person name="St-Onge C."/>
            <person name="Giorgi J."/>
            <person name="Grigoriev I.V."/>
            <person name="Roux C."/>
            <person name="Martin F.M."/>
            <person name="Corradi N."/>
        </authorList>
    </citation>
    <scope>NUCLEOTIDE SEQUENCE [LARGE SCALE GENOMIC DNA]</scope>
    <source>
        <strain evidence="1 2">A5</strain>
    </source>
</reference>
<gene>
    <name evidence="1" type="ORF">RhiirA5_367245</name>
</gene>
<sequence>MPSIKNSDAIARKFIRYTVHCISACDKNLVTEIYTMIMIFLAKYQMYGKNQE</sequence>
<name>A0A2N0NTN1_9GLOM</name>
<feature type="non-terminal residue" evidence="1">
    <location>
        <position position="52"/>
    </location>
</feature>
<evidence type="ECO:0000313" key="1">
    <source>
        <dbReference type="EMBL" id="PKB97928.1"/>
    </source>
</evidence>
<evidence type="ECO:0000313" key="2">
    <source>
        <dbReference type="Proteomes" id="UP000232722"/>
    </source>
</evidence>
<accession>A0A2N0NTN1</accession>